<protein>
    <recommendedName>
        <fullName evidence="3">Asparagine synthetase domain-containing protein</fullName>
    </recommendedName>
</protein>
<proteinExistence type="predicted"/>
<comment type="caution">
    <text evidence="1">The sequence shown here is derived from an EMBL/GenBank/DDBJ whole genome shotgun (WGS) entry which is preliminary data.</text>
</comment>
<dbReference type="InterPro" id="IPR014729">
    <property type="entry name" value="Rossmann-like_a/b/a_fold"/>
</dbReference>
<dbReference type="SUPFAM" id="SSF52402">
    <property type="entry name" value="Adenine nucleotide alpha hydrolases-like"/>
    <property type="match status" value="1"/>
</dbReference>
<name>A0A419RSK1_9SPHN</name>
<sequence length="493" mass="55375">MLGRYSVALSPDTAWAILPGGQAAIIGDPYDTEIANADIDKIATILASDVEEAADDDPVYPLWLATRRLAGRWIVMTIDKSGMLHLFGDASILFPVFYHSQEQFCASSSLSFLTGKLDVEMTRSAAEFFQSERYYRPDMLSEPSRLTDNTYWRLDSTPYEGISQLVANHSLSSDGTVRRIWPNPQFDEVEPRTVHAAARDAAGRLVNVAKALPTKYDAVRIPLTAGLDSRCLLAIALAADIPFECYTYAPADHGSRGQDFHADLEIAKRISSDFGIIHHEKRMVLSGAMSEADEIFSNVREQISSPTLPREFPLLRELATERKTVFLNGNMAEIGRAHWGYVDWQKATPEILGLVTRAIGHSAAMEPYAPWLQELRGVAQKFSLLDFLYWEDRMGNWQSSFQQQINMIAPILSPFNCHEILCALMAVPFKSRTTGDVQKEIISILEPRLLSYPFNPGGGTLKNRIKDTLKSKVRMISRQNSRLNLLWFKSRPR</sequence>
<evidence type="ECO:0000313" key="1">
    <source>
        <dbReference type="EMBL" id="RJY08783.1"/>
    </source>
</evidence>
<evidence type="ECO:0000313" key="2">
    <source>
        <dbReference type="Proteomes" id="UP000285232"/>
    </source>
</evidence>
<accession>A0A419RSK1</accession>
<evidence type="ECO:0008006" key="3">
    <source>
        <dbReference type="Google" id="ProtNLM"/>
    </source>
</evidence>
<organism evidence="1 2">
    <name type="scientific">Aurantiacibacter aquimixticola</name>
    <dbReference type="NCBI Taxonomy" id="1958945"/>
    <lineage>
        <taxon>Bacteria</taxon>
        <taxon>Pseudomonadati</taxon>
        <taxon>Pseudomonadota</taxon>
        <taxon>Alphaproteobacteria</taxon>
        <taxon>Sphingomonadales</taxon>
        <taxon>Erythrobacteraceae</taxon>
        <taxon>Aurantiacibacter</taxon>
    </lineage>
</organism>
<dbReference type="EMBL" id="RAHX01000001">
    <property type="protein sequence ID" value="RJY08783.1"/>
    <property type="molecule type" value="Genomic_DNA"/>
</dbReference>
<dbReference type="Gene3D" id="3.40.50.620">
    <property type="entry name" value="HUPs"/>
    <property type="match status" value="1"/>
</dbReference>
<dbReference type="AlphaFoldDB" id="A0A419RSK1"/>
<dbReference type="Proteomes" id="UP000285232">
    <property type="component" value="Unassembled WGS sequence"/>
</dbReference>
<reference evidence="1 2" key="1">
    <citation type="journal article" date="2017" name="Int. J. Syst. Evol. Microbiol.">
        <title>Erythrobacter aquimixticola sp. nov., isolated from the junction between the ocean and a freshwater spring.</title>
        <authorList>
            <person name="Park S."/>
            <person name="Jung Y.T."/>
            <person name="Choi S.J."/>
            <person name="Yoon J.H."/>
        </authorList>
    </citation>
    <scope>NUCLEOTIDE SEQUENCE [LARGE SCALE GENOMIC DNA]</scope>
    <source>
        <strain evidence="1 2">JSSK-14</strain>
    </source>
</reference>
<gene>
    <name evidence="1" type="ORF">D6201_04885</name>
</gene>
<keyword evidence="2" id="KW-1185">Reference proteome</keyword>